<accession>A0A0M0KE72</accession>
<dbReference type="Proteomes" id="UP000037558">
    <property type="component" value="Unassembled WGS sequence"/>
</dbReference>
<feature type="compositionally biased region" description="Low complexity" evidence="1">
    <location>
        <begin position="59"/>
        <end position="68"/>
    </location>
</feature>
<dbReference type="AlphaFoldDB" id="A0A0M0KE72"/>
<feature type="compositionally biased region" description="Basic and acidic residues" evidence="1">
    <location>
        <begin position="88"/>
        <end position="99"/>
    </location>
</feature>
<evidence type="ECO:0008006" key="5">
    <source>
        <dbReference type="Google" id="ProtNLM"/>
    </source>
</evidence>
<feature type="signal peptide" evidence="2">
    <location>
        <begin position="1"/>
        <end position="22"/>
    </location>
</feature>
<feature type="region of interest" description="Disordered" evidence="1">
    <location>
        <begin position="23"/>
        <end position="158"/>
    </location>
</feature>
<feature type="chain" id="PRO_5038675400" description="Lipoprotein" evidence="2">
    <location>
        <begin position="23"/>
        <end position="290"/>
    </location>
</feature>
<keyword evidence="2" id="KW-0732">Signal</keyword>
<protein>
    <recommendedName>
        <fullName evidence="5">Lipoprotein</fullName>
    </recommendedName>
</protein>
<gene>
    <name evidence="3" type="ORF">AMD01_21890</name>
</gene>
<organism evidence="3 4">
    <name type="scientific">Priestia koreensis</name>
    <dbReference type="NCBI Taxonomy" id="284581"/>
    <lineage>
        <taxon>Bacteria</taxon>
        <taxon>Bacillati</taxon>
        <taxon>Bacillota</taxon>
        <taxon>Bacilli</taxon>
        <taxon>Bacillales</taxon>
        <taxon>Bacillaceae</taxon>
        <taxon>Priestia</taxon>
    </lineage>
</organism>
<evidence type="ECO:0000313" key="4">
    <source>
        <dbReference type="Proteomes" id="UP000037558"/>
    </source>
</evidence>
<evidence type="ECO:0000256" key="2">
    <source>
        <dbReference type="SAM" id="SignalP"/>
    </source>
</evidence>
<dbReference type="PROSITE" id="PS51257">
    <property type="entry name" value="PROKAR_LIPOPROTEIN"/>
    <property type="match status" value="1"/>
</dbReference>
<dbReference type="EMBL" id="LILC01000037">
    <property type="protein sequence ID" value="KOO37141.1"/>
    <property type="molecule type" value="Genomic_DNA"/>
</dbReference>
<reference evidence="4" key="1">
    <citation type="submission" date="2015-08" db="EMBL/GenBank/DDBJ databases">
        <title>Fjat-14210 dsm16467.</title>
        <authorList>
            <person name="Liu B."/>
            <person name="Wang J."/>
            <person name="Zhu Y."/>
            <person name="Liu G."/>
            <person name="Chen Q."/>
            <person name="Chen Z."/>
            <person name="Lan J."/>
            <person name="Che J."/>
            <person name="Ge C."/>
            <person name="Shi H."/>
            <person name="Pan Z."/>
            <person name="Liu X."/>
        </authorList>
    </citation>
    <scope>NUCLEOTIDE SEQUENCE [LARGE SCALE GENOMIC DNA]</scope>
    <source>
        <strain evidence="4">DSM 16467</strain>
    </source>
</reference>
<keyword evidence="4" id="KW-1185">Reference proteome</keyword>
<evidence type="ECO:0000313" key="3">
    <source>
        <dbReference type="EMBL" id="KOO37141.1"/>
    </source>
</evidence>
<dbReference type="PATRIC" id="fig|284581.3.peg.3226"/>
<feature type="compositionally biased region" description="Basic and acidic residues" evidence="1">
    <location>
        <begin position="27"/>
        <end position="58"/>
    </location>
</feature>
<feature type="compositionally biased region" description="Basic and acidic residues" evidence="1">
    <location>
        <begin position="69"/>
        <end position="80"/>
    </location>
</feature>
<comment type="caution">
    <text evidence="3">The sequence shown here is derived from an EMBL/GenBank/DDBJ whole genome shotgun (WGS) entry which is preliminary data.</text>
</comment>
<dbReference type="STRING" id="284581.AMD01_21890"/>
<proteinExistence type="predicted"/>
<dbReference type="OrthoDB" id="2735367at2"/>
<dbReference type="RefSeq" id="WP_053403570.1">
    <property type="nucleotide sequence ID" value="NZ_JAUKEN010000003.1"/>
</dbReference>
<name>A0A0M0KE72_9BACI</name>
<evidence type="ECO:0000256" key="1">
    <source>
        <dbReference type="SAM" id="MobiDB-lite"/>
    </source>
</evidence>
<sequence>MKSVSKMLMLSAALAFVLSACGTTNEGSDKTTTSDKKEESVVKNDSTDTKKTEEKSETTDATSDTEASTEGKDSADDSTAKDSATSSKTDDSTSTKTDDSSASSTDEVEKEDGSTTSTEDNATEEKEDQATSSDTTVRVPEKKLTVEENGQAVQKDAMLKESTNQPYSLYVLENYDLLEEEPGKDSIANIKDSHSFMRVEVLPSDVTLEQAEANMKESAEAISSEAKKITDDAQKPAFKDATWYEASTGEDNVKMILIQGKSPLLLSIYTSSANDELPAYLEMAKTIQIK</sequence>